<dbReference type="Pfam" id="PF14420">
    <property type="entry name" value="Clr5"/>
    <property type="match status" value="1"/>
</dbReference>
<dbReference type="Proteomes" id="UP001175000">
    <property type="component" value="Unassembled WGS sequence"/>
</dbReference>
<evidence type="ECO:0000313" key="4">
    <source>
        <dbReference type="Proteomes" id="UP001175000"/>
    </source>
</evidence>
<evidence type="ECO:0000256" key="1">
    <source>
        <dbReference type="SAM" id="MobiDB-lite"/>
    </source>
</evidence>
<name>A0AA40C6S9_9PEZI</name>
<accession>A0AA40C6S9</accession>
<sequence>MSEKKEIKFINKSEQGVTGGGTQRHEESTWERLKPIILEKYSNKTLAQVKKEMKEEYGFSATTRQLVHHIGTVWGVKKYNKGRSKRPSPSTRCEDTGNAPEDEGHGTERESPMQKHLANHTPDSPSHDRQALKVDGNITPHFPQSSSLSPLTLEFSFADHPSSTPTLHVAPHSQATHMDAERRHRLRLLAGILFAYGDSVAFRLYKEICQPGFPEELLFDLVACTRAAQTARDAEQARETLQNYIDNVLPGQDDDDLTLDTLLDLQAARTYDFGSDMNNAIGQIEQRILHIIEDDGGKACLKFLHSRGPLLDIPLFDYLGYAVKRWNDFTKDDDLEIKIEDFLGQFLNQQRGGVSCLFKCLHWCISVLKHTPDIPSDLSTSTDDVTAIEATYQLLGTLWDALPRDAATSRSIPWIGGAESELGISAAELLATLACMIIAQGTDSIPSKAVIQQSRTLAERLDNYKYHEILVHFIQQVRLNNDRRIPSPCVANHPNPPTICYSFRKFAFASLGMQMKPEDYNAPIVPLVLGPPVIEHPSGIGQSFSGPSGDVHDMGGYQQGHHMATRSQAGADGHYAWSGLR</sequence>
<dbReference type="EMBL" id="JAULSU010000002">
    <property type="protein sequence ID" value="KAK0627666.1"/>
    <property type="molecule type" value="Genomic_DNA"/>
</dbReference>
<feature type="domain" description="Clr5" evidence="2">
    <location>
        <begin position="28"/>
        <end position="78"/>
    </location>
</feature>
<reference evidence="3" key="1">
    <citation type="submission" date="2023-06" db="EMBL/GenBank/DDBJ databases">
        <title>Genome-scale phylogeny and comparative genomics of the fungal order Sordariales.</title>
        <authorList>
            <consortium name="Lawrence Berkeley National Laboratory"/>
            <person name="Hensen N."/>
            <person name="Bonometti L."/>
            <person name="Westerberg I."/>
            <person name="Brannstrom I.O."/>
            <person name="Guillou S."/>
            <person name="Cros-Aarteil S."/>
            <person name="Calhoun S."/>
            <person name="Haridas S."/>
            <person name="Kuo A."/>
            <person name="Mondo S."/>
            <person name="Pangilinan J."/>
            <person name="Riley R."/>
            <person name="Labutti K."/>
            <person name="Andreopoulos B."/>
            <person name="Lipzen A."/>
            <person name="Chen C."/>
            <person name="Yanf M."/>
            <person name="Daum C."/>
            <person name="Ng V."/>
            <person name="Clum A."/>
            <person name="Steindorff A."/>
            <person name="Ohm R."/>
            <person name="Martin F."/>
            <person name="Silar P."/>
            <person name="Natvig D."/>
            <person name="Lalanne C."/>
            <person name="Gautier V."/>
            <person name="Ament-Velasquez S.L."/>
            <person name="Kruys A."/>
            <person name="Hutchinson M.I."/>
            <person name="Powell A.J."/>
            <person name="Barry K."/>
            <person name="Miller A.N."/>
            <person name="Grigoriev I.V."/>
            <person name="Debuchy R."/>
            <person name="Gladieux P."/>
            <person name="Thoren M.H."/>
            <person name="Johannesson H."/>
        </authorList>
    </citation>
    <scope>NUCLEOTIDE SEQUENCE</scope>
    <source>
        <strain evidence="3">CBS 606.72</strain>
    </source>
</reference>
<dbReference type="InterPro" id="IPR025676">
    <property type="entry name" value="Clr5_dom"/>
</dbReference>
<protein>
    <recommendedName>
        <fullName evidence="2">Clr5 domain-containing protein</fullName>
    </recommendedName>
</protein>
<dbReference type="AlphaFoldDB" id="A0AA40C6S9"/>
<organism evidence="3 4">
    <name type="scientific">Immersiella caudata</name>
    <dbReference type="NCBI Taxonomy" id="314043"/>
    <lineage>
        <taxon>Eukaryota</taxon>
        <taxon>Fungi</taxon>
        <taxon>Dikarya</taxon>
        <taxon>Ascomycota</taxon>
        <taxon>Pezizomycotina</taxon>
        <taxon>Sordariomycetes</taxon>
        <taxon>Sordariomycetidae</taxon>
        <taxon>Sordariales</taxon>
        <taxon>Lasiosphaeriaceae</taxon>
        <taxon>Immersiella</taxon>
    </lineage>
</organism>
<gene>
    <name evidence="3" type="ORF">B0T14DRAFT_563448</name>
</gene>
<feature type="compositionally biased region" description="Basic and acidic residues" evidence="1">
    <location>
        <begin position="102"/>
        <end position="113"/>
    </location>
</feature>
<feature type="compositionally biased region" description="Basic and acidic residues" evidence="1">
    <location>
        <begin position="1"/>
        <end position="11"/>
    </location>
</feature>
<evidence type="ECO:0000259" key="2">
    <source>
        <dbReference type="Pfam" id="PF14420"/>
    </source>
</evidence>
<evidence type="ECO:0000313" key="3">
    <source>
        <dbReference type="EMBL" id="KAK0627666.1"/>
    </source>
</evidence>
<feature type="region of interest" description="Disordered" evidence="1">
    <location>
        <begin position="1"/>
        <end position="28"/>
    </location>
</feature>
<proteinExistence type="predicted"/>
<feature type="region of interest" description="Disordered" evidence="1">
    <location>
        <begin position="79"/>
        <end position="130"/>
    </location>
</feature>
<comment type="caution">
    <text evidence="3">The sequence shown here is derived from an EMBL/GenBank/DDBJ whole genome shotgun (WGS) entry which is preliminary data.</text>
</comment>
<keyword evidence="4" id="KW-1185">Reference proteome</keyword>